<dbReference type="Pfam" id="PF00462">
    <property type="entry name" value="Glutaredoxin"/>
    <property type="match status" value="1"/>
</dbReference>
<accession>A0A382RKU8</accession>
<dbReference type="SUPFAM" id="SSF52833">
    <property type="entry name" value="Thioredoxin-like"/>
    <property type="match status" value="1"/>
</dbReference>
<organism evidence="2">
    <name type="scientific">marine metagenome</name>
    <dbReference type="NCBI Taxonomy" id="408172"/>
    <lineage>
        <taxon>unclassified sequences</taxon>
        <taxon>metagenomes</taxon>
        <taxon>ecological metagenomes</taxon>
    </lineage>
</organism>
<dbReference type="AlphaFoldDB" id="A0A382RKU8"/>
<protein>
    <recommendedName>
        <fullName evidence="1">Glutaredoxin domain-containing protein</fullName>
    </recommendedName>
</protein>
<feature type="non-terminal residue" evidence="2">
    <location>
        <position position="95"/>
    </location>
</feature>
<evidence type="ECO:0000259" key="1">
    <source>
        <dbReference type="Pfam" id="PF00462"/>
    </source>
</evidence>
<dbReference type="EMBL" id="UINC01122479">
    <property type="protein sequence ID" value="SVC98313.1"/>
    <property type="molecule type" value="Genomic_DNA"/>
</dbReference>
<dbReference type="Gene3D" id="3.40.30.10">
    <property type="entry name" value="Glutaredoxin"/>
    <property type="match status" value="1"/>
</dbReference>
<reference evidence="2" key="1">
    <citation type="submission" date="2018-05" db="EMBL/GenBank/DDBJ databases">
        <authorList>
            <person name="Lanie J.A."/>
            <person name="Ng W.-L."/>
            <person name="Kazmierczak K.M."/>
            <person name="Andrzejewski T.M."/>
            <person name="Davidsen T.M."/>
            <person name="Wayne K.J."/>
            <person name="Tettelin H."/>
            <person name="Glass J.I."/>
            <person name="Rusch D."/>
            <person name="Podicherti R."/>
            <person name="Tsui H.-C.T."/>
            <person name="Winkler M.E."/>
        </authorList>
    </citation>
    <scope>NUCLEOTIDE SEQUENCE</scope>
</reference>
<sequence>MNVIAYLKQQCGWSRGIREVLAKCGIDYEEKQVHIAENFEEMVEKTGQTMQPCVQLSENLMLVDVSGEELLEYLIENGYHSLETDSSIPLNAPCT</sequence>
<feature type="domain" description="Glutaredoxin" evidence="1">
    <location>
        <begin position="3"/>
        <end position="55"/>
    </location>
</feature>
<evidence type="ECO:0000313" key="2">
    <source>
        <dbReference type="EMBL" id="SVC98313.1"/>
    </source>
</evidence>
<dbReference type="InterPro" id="IPR036249">
    <property type="entry name" value="Thioredoxin-like_sf"/>
</dbReference>
<dbReference type="PROSITE" id="PS51354">
    <property type="entry name" value="GLUTAREDOXIN_2"/>
    <property type="match status" value="1"/>
</dbReference>
<gene>
    <name evidence="2" type="ORF">METZ01_LOCUS351167</name>
</gene>
<name>A0A382RKU8_9ZZZZ</name>
<dbReference type="InterPro" id="IPR002109">
    <property type="entry name" value="Glutaredoxin"/>
</dbReference>
<proteinExistence type="predicted"/>